<keyword evidence="3" id="KW-1185">Reference proteome</keyword>
<organism evidence="2 3">
    <name type="scientific">Lupinus luteus</name>
    <name type="common">European yellow lupine</name>
    <dbReference type="NCBI Taxonomy" id="3873"/>
    <lineage>
        <taxon>Eukaryota</taxon>
        <taxon>Viridiplantae</taxon>
        <taxon>Streptophyta</taxon>
        <taxon>Embryophyta</taxon>
        <taxon>Tracheophyta</taxon>
        <taxon>Spermatophyta</taxon>
        <taxon>Magnoliopsida</taxon>
        <taxon>eudicotyledons</taxon>
        <taxon>Gunneridae</taxon>
        <taxon>Pentapetalae</taxon>
        <taxon>rosids</taxon>
        <taxon>fabids</taxon>
        <taxon>Fabales</taxon>
        <taxon>Fabaceae</taxon>
        <taxon>Papilionoideae</taxon>
        <taxon>50 kb inversion clade</taxon>
        <taxon>genistoids sensu lato</taxon>
        <taxon>core genistoids</taxon>
        <taxon>Genisteae</taxon>
        <taxon>Lupinus</taxon>
    </lineage>
</organism>
<evidence type="ECO:0000256" key="1">
    <source>
        <dbReference type="SAM" id="MobiDB-lite"/>
    </source>
</evidence>
<name>A0AAV1X206_LUPLU</name>
<dbReference type="Proteomes" id="UP001497480">
    <property type="component" value="Unassembled WGS sequence"/>
</dbReference>
<gene>
    <name evidence="2" type="ORF">LLUT_LOCUS16057</name>
</gene>
<feature type="region of interest" description="Disordered" evidence="1">
    <location>
        <begin position="125"/>
        <end position="148"/>
    </location>
</feature>
<accession>A0AAV1X206</accession>
<comment type="caution">
    <text evidence="2">The sequence shown here is derived from an EMBL/GenBank/DDBJ whole genome shotgun (WGS) entry which is preliminary data.</text>
</comment>
<evidence type="ECO:0000313" key="3">
    <source>
        <dbReference type="Proteomes" id="UP001497480"/>
    </source>
</evidence>
<reference evidence="2 3" key="1">
    <citation type="submission" date="2024-03" db="EMBL/GenBank/DDBJ databases">
        <authorList>
            <person name="Martinez-Hernandez J."/>
        </authorList>
    </citation>
    <scope>NUCLEOTIDE SEQUENCE [LARGE SCALE GENOMIC DNA]</scope>
</reference>
<proteinExistence type="predicted"/>
<sequence length="357" mass="38884">MVDEKKGTDLLQLHCGKDRLYSCSQGSGTSSDNGKGGELDTAEPEEIAQDEFLGNKADKGVVKAFLLALTHPIPSHPIPSHPIPSHPIPSHPIPSHPIPSRAILFIFFFVTKEGVVVAFDQENELDRKGSSPTKPTTPFSSPDTRRQSKSPPLFILWEDIAFLVDFPHCAVPLMLRSEAGIETHQLVSIQEKIFHQPRLGSLSLSFPCLPWALHPSSQVIRYRKFCRRVSHASCFSESVPSVSQSRLAIKRGNLTLDVGRVPLFPVRESPSALTGRARILMSVPCCSPLPEAKDGVEPSFQDLQSDTFPLCYPAKQITPHVPKSNGCSSFPAPSFSTYAVAGGALYMTGGGLPEKRG</sequence>
<feature type="compositionally biased region" description="Low complexity" evidence="1">
    <location>
        <begin position="130"/>
        <end position="142"/>
    </location>
</feature>
<dbReference type="AlphaFoldDB" id="A0AAV1X206"/>
<dbReference type="EMBL" id="CAXHTB010000011">
    <property type="protein sequence ID" value="CAL0314997.1"/>
    <property type="molecule type" value="Genomic_DNA"/>
</dbReference>
<protein>
    <submittedName>
        <fullName evidence="2">Uncharacterized protein</fullName>
    </submittedName>
</protein>
<evidence type="ECO:0000313" key="2">
    <source>
        <dbReference type="EMBL" id="CAL0314997.1"/>
    </source>
</evidence>